<reference evidence="1" key="1">
    <citation type="submission" date="2013-12" db="EMBL/GenBank/DDBJ databases">
        <authorList>
            <person name="Linke B."/>
        </authorList>
    </citation>
    <scope>NUCLEOTIDE SEQUENCE [LARGE SCALE GENOMIC DNA]</scope>
    <source>
        <strain evidence="1">CRIB-18</strain>
    </source>
</reference>
<protein>
    <submittedName>
        <fullName evidence="1">Uncharacterized protein</fullName>
    </submittedName>
</protein>
<dbReference type="RefSeq" id="WP_041016997.1">
    <property type="nucleotide sequence ID" value="NZ_CCEJ010000003.1"/>
</dbReference>
<dbReference type="Proteomes" id="UP000031552">
    <property type="component" value="Unassembled WGS sequence"/>
</dbReference>
<keyword evidence="2" id="KW-1185">Reference proteome</keyword>
<proteinExistence type="predicted"/>
<gene>
    <name evidence="1" type="ORF">CSEC_0691</name>
</gene>
<sequence>MKQTLSLFHEIEALLDELINNAEALNLVSEHDVSLSDLIKLQEKEIKLIEKLKKVNLDAEKSEEANSQGNTIRLRIKKKLKQFSEFNAKFIKTIEGSHEIIDFKPNESE</sequence>
<evidence type="ECO:0000313" key="1">
    <source>
        <dbReference type="EMBL" id="CDR33524.1"/>
    </source>
</evidence>
<accession>A0A090DXJ2</accession>
<evidence type="ECO:0000313" key="2">
    <source>
        <dbReference type="Proteomes" id="UP000031552"/>
    </source>
</evidence>
<dbReference type="AlphaFoldDB" id="A0A090DXJ2"/>
<organism evidence="1 2">
    <name type="scientific">Candidatus Criblamydia sequanensis CRIB-18</name>
    <dbReference type="NCBI Taxonomy" id="1437425"/>
    <lineage>
        <taxon>Bacteria</taxon>
        <taxon>Pseudomonadati</taxon>
        <taxon>Chlamydiota</taxon>
        <taxon>Chlamydiia</taxon>
        <taxon>Parachlamydiales</taxon>
        <taxon>Candidatus Criblamydiaceae</taxon>
        <taxon>Candidatus Criblamydia</taxon>
    </lineage>
</organism>
<reference evidence="1" key="2">
    <citation type="submission" date="2014-09" db="EMBL/GenBank/DDBJ databases">
        <title>Criblamydia sequanensis harbors a mega-plasmid encoding arsenite resistance.</title>
        <authorList>
            <person name="Bertelli C."/>
            <person name="Goesmann A."/>
            <person name="Greub G."/>
        </authorList>
    </citation>
    <scope>NUCLEOTIDE SEQUENCE [LARGE SCALE GENOMIC DNA]</scope>
    <source>
        <strain evidence="1">CRIB-18</strain>
    </source>
</reference>
<comment type="caution">
    <text evidence="1">The sequence shown here is derived from an EMBL/GenBank/DDBJ whole genome shotgun (WGS) entry which is preliminary data.</text>
</comment>
<name>A0A090DXJ2_9BACT</name>
<dbReference type="EMBL" id="CCEJ010000003">
    <property type="protein sequence ID" value="CDR33524.1"/>
    <property type="molecule type" value="Genomic_DNA"/>
</dbReference>